<organism evidence="1 2">
    <name type="scientific">Blepharisma stoltei</name>
    <dbReference type="NCBI Taxonomy" id="1481888"/>
    <lineage>
        <taxon>Eukaryota</taxon>
        <taxon>Sar</taxon>
        <taxon>Alveolata</taxon>
        <taxon>Ciliophora</taxon>
        <taxon>Postciliodesmatophora</taxon>
        <taxon>Heterotrichea</taxon>
        <taxon>Heterotrichida</taxon>
        <taxon>Blepharismidae</taxon>
        <taxon>Blepharisma</taxon>
    </lineage>
</organism>
<dbReference type="EMBL" id="CAJZBQ010000007">
    <property type="protein sequence ID" value="CAG9312548.1"/>
    <property type="molecule type" value="Genomic_DNA"/>
</dbReference>
<evidence type="ECO:0000313" key="1">
    <source>
        <dbReference type="EMBL" id="CAG9312548.1"/>
    </source>
</evidence>
<evidence type="ECO:0000313" key="2">
    <source>
        <dbReference type="Proteomes" id="UP001162131"/>
    </source>
</evidence>
<name>A0AAU9IW46_9CILI</name>
<dbReference type="Proteomes" id="UP001162131">
    <property type="component" value="Unassembled WGS sequence"/>
</dbReference>
<keyword evidence="2" id="KW-1185">Reference proteome</keyword>
<reference evidence="1" key="1">
    <citation type="submission" date="2021-09" db="EMBL/GenBank/DDBJ databases">
        <authorList>
            <consortium name="AG Swart"/>
            <person name="Singh M."/>
            <person name="Singh A."/>
            <person name="Seah K."/>
            <person name="Emmerich C."/>
        </authorList>
    </citation>
    <scope>NUCLEOTIDE SEQUENCE</scope>
    <source>
        <strain evidence="1">ATCC30299</strain>
    </source>
</reference>
<accession>A0AAU9IW46</accession>
<gene>
    <name evidence="1" type="ORF">BSTOLATCC_MIC6942</name>
</gene>
<protein>
    <submittedName>
        <fullName evidence="1">Uncharacterized protein</fullName>
    </submittedName>
</protein>
<sequence length="72" mass="8367">MNSSATRHELYLQLKIIKKCTNRKELRERLVTASKAVLKVPKNERILANLRKVIMAEQILKTIGILMPLWNP</sequence>
<dbReference type="AlphaFoldDB" id="A0AAU9IW46"/>
<proteinExistence type="predicted"/>
<comment type="caution">
    <text evidence="1">The sequence shown here is derived from an EMBL/GenBank/DDBJ whole genome shotgun (WGS) entry which is preliminary data.</text>
</comment>